<evidence type="ECO:0000256" key="7">
    <source>
        <dbReference type="ARBA" id="ARBA00022822"/>
    </source>
</evidence>
<sequence>MVKVKICGITNREDAQAAVDFGADALGFVFAKSSRRVTREQAKDIIERLPPFVSPVGVFVDEAVAAIKGICDFCGIHTVQLHGNEDPLDIHDLKGYTTIKAFRIKDEDDLACLSRYKPHAFLLDSYVKGVMGGTGMAFNWEIARQARNYGMIILSGGLTPENVTEAVRIVKPYAVDVSSGVESAPGKKSRELMKQFIMHAKFRGD</sequence>
<dbReference type="GO" id="GO:0000162">
    <property type="term" value="P:L-tryptophan biosynthetic process"/>
    <property type="evidence" value="ECO:0007669"/>
    <property type="project" value="UniProtKB-UniRule"/>
</dbReference>
<keyword evidence="8 10" id="KW-0057">Aromatic amino acid biosynthesis</keyword>
<evidence type="ECO:0000256" key="9">
    <source>
        <dbReference type="ARBA" id="ARBA00023235"/>
    </source>
</evidence>
<dbReference type="Pfam" id="PF00697">
    <property type="entry name" value="PRAI"/>
    <property type="match status" value="1"/>
</dbReference>
<feature type="domain" description="N-(5'phosphoribosyl) anthranilate isomerase (PRAI)" evidence="11">
    <location>
        <begin position="4"/>
        <end position="197"/>
    </location>
</feature>
<dbReference type="EMBL" id="LAQJ01000207">
    <property type="protein sequence ID" value="KKO19234.1"/>
    <property type="molecule type" value="Genomic_DNA"/>
</dbReference>
<evidence type="ECO:0000259" key="11">
    <source>
        <dbReference type="Pfam" id="PF00697"/>
    </source>
</evidence>
<dbReference type="GO" id="GO:0004640">
    <property type="term" value="F:phosphoribosylanthranilate isomerase activity"/>
    <property type="evidence" value="ECO:0007669"/>
    <property type="project" value="UniProtKB-UniRule"/>
</dbReference>
<dbReference type="Proteomes" id="UP000034954">
    <property type="component" value="Unassembled WGS sequence"/>
</dbReference>
<keyword evidence="7 10" id="KW-0822">Tryptophan biosynthesis</keyword>
<dbReference type="AlphaFoldDB" id="A0A0M2UXN2"/>
<organism evidence="12 13">
    <name type="scientific">Candidatus Brocadia fulgida</name>
    <dbReference type="NCBI Taxonomy" id="380242"/>
    <lineage>
        <taxon>Bacteria</taxon>
        <taxon>Pseudomonadati</taxon>
        <taxon>Planctomycetota</taxon>
        <taxon>Candidatus Brocadiia</taxon>
        <taxon>Candidatus Brocadiales</taxon>
        <taxon>Candidatus Brocadiaceae</taxon>
        <taxon>Candidatus Brocadia</taxon>
    </lineage>
</organism>
<dbReference type="InterPro" id="IPR001240">
    <property type="entry name" value="PRAI_dom"/>
</dbReference>
<dbReference type="Gene3D" id="3.20.20.70">
    <property type="entry name" value="Aldolase class I"/>
    <property type="match status" value="1"/>
</dbReference>
<dbReference type="FunFam" id="3.20.20.70:FF:000075">
    <property type="entry name" value="Tryptophan biosynthesis protein TRP1"/>
    <property type="match status" value="1"/>
</dbReference>
<dbReference type="PANTHER" id="PTHR42894">
    <property type="entry name" value="N-(5'-PHOSPHORIBOSYL)ANTHRANILATE ISOMERASE"/>
    <property type="match status" value="1"/>
</dbReference>
<evidence type="ECO:0000256" key="4">
    <source>
        <dbReference type="ARBA" id="ARBA00012572"/>
    </source>
</evidence>
<evidence type="ECO:0000256" key="6">
    <source>
        <dbReference type="ARBA" id="ARBA00022605"/>
    </source>
</evidence>
<evidence type="ECO:0000313" key="12">
    <source>
        <dbReference type="EMBL" id="KKO19234.1"/>
    </source>
</evidence>
<evidence type="ECO:0000256" key="5">
    <source>
        <dbReference type="ARBA" id="ARBA00022272"/>
    </source>
</evidence>
<evidence type="ECO:0000256" key="2">
    <source>
        <dbReference type="ARBA" id="ARBA00004664"/>
    </source>
</evidence>
<accession>A0A0M2UXN2</accession>
<keyword evidence="6 10" id="KW-0028">Amino-acid biosynthesis</keyword>
<evidence type="ECO:0000256" key="1">
    <source>
        <dbReference type="ARBA" id="ARBA00001164"/>
    </source>
</evidence>
<dbReference type="UniPathway" id="UPA00035">
    <property type="reaction ID" value="UER00042"/>
</dbReference>
<evidence type="ECO:0000256" key="3">
    <source>
        <dbReference type="ARBA" id="ARBA00007571"/>
    </source>
</evidence>
<comment type="caution">
    <text evidence="12">The sequence shown here is derived from an EMBL/GenBank/DDBJ whole genome shotgun (WGS) entry which is preliminary data.</text>
</comment>
<keyword evidence="9 10" id="KW-0413">Isomerase</keyword>
<proteinExistence type="inferred from homology"/>
<evidence type="ECO:0000256" key="8">
    <source>
        <dbReference type="ARBA" id="ARBA00023141"/>
    </source>
</evidence>
<comment type="catalytic activity">
    <reaction evidence="1 10">
        <text>N-(5-phospho-beta-D-ribosyl)anthranilate = 1-(2-carboxyphenylamino)-1-deoxy-D-ribulose 5-phosphate</text>
        <dbReference type="Rhea" id="RHEA:21540"/>
        <dbReference type="ChEBI" id="CHEBI:18277"/>
        <dbReference type="ChEBI" id="CHEBI:58613"/>
        <dbReference type="EC" id="5.3.1.24"/>
    </reaction>
</comment>
<comment type="pathway">
    <text evidence="2 10">Amino-acid biosynthesis; L-tryptophan biosynthesis; L-tryptophan from chorismate: step 3/5.</text>
</comment>
<comment type="similarity">
    <text evidence="3 10">Belongs to the TrpF family.</text>
</comment>
<dbReference type="InterPro" id="IPR044643">
    <property type="entry name" value="TrpF_fam"/>
</dbReference>
<keyword evidence="13" id="KW-1185">Reference proteome</keyword>
<protein>
    <recommendedName>
        <fullName evidence="5 10">N-(5'-phosphoribosyl)anthranilate isomerase</fullName>
        <shortName evidence="10">PRAI</shortName>
        <ecNumber evidence="4 10">5.3.1.24</ecNumber>
    </recommendedName>
</protein>
<dbReference type="NCBIfam" id="NF002298">
    <property type="entry name" value="PRK01222.1-4"/>
    <property type="match status" value="1"/>
</dbReference>
<dbReference type="CDD" id="cd00405">
    <property type="entry name" value="PRAI"/>
    <property type="match status" value="1"/>
</dbReference>
<dbReference type="PATRIC" id="fig|380242.3.peg.2536"/>
<dbReference type="EC" id="5.3.1.24" evidence="4 10"/>
<dbReference type="InterPro" id="IPR013785">
    <property type="entry name" value="Aldolase_TIM"/>
</dbReference>
<reference evidence="12 13" key="1">
    <citation type="journal article" date="2013" name="BMC Microbiol.">
        <title>Identification of the type II cytochrome c maturation pathway in anammox bacteria by comparative genomics.</title>
        <authorList>
            <person name="Ferousi C."/>
            <person name="Speth D.R."/>
            <person name="Reimann J."/>
            <person name="Op den Camp H.J."/>
            <person name="Allen J.W."/>
            <person name="Keltjens J.T."/>
            <person name="Jetten M.S."/>
        </authorList>
    </citation>
    <scope>NUCLEOTIDE SEQUENCE [LARGE SCALE GENOMIC DNA]</scope>
    <source>
        <strain evidence="12">RU1</strain>
    </source>
</reference>
<evidence type="ECO:0000313" key="13">
    <source>
        <dbReference type="Proteomes" id="UP000034954"/>
    </source>
</evidence>
<gene>
    <name evidence="10 12" type="primary">trpF</name>
    <name evidence="12" type="ORF">BROFUL_02034</name>
</gene>
<dbReference type="SUPFAM" id="SSF51366">
    <property type="entry name" value="Ribulose-phoshate binding barrel"/>
    <property type="match status" value="1"/>
</dbReference>
<evidence type="ECO:0000256" key="10">
    <source>
        <dbReference type="HAMAP-Rule" id="MF_00135"/>
    </source>
</evidence>
<dbReference type="InterPro" id="IPR011060">
    <property type="entry name" value="RibuloseP-bd_barrel"/>
</dbReference>
<dbReference type="PANTHER" id="PTHR42894:SF1">
    <property type="entry name" value="N-(5'-PHOSPHORIBOSYL)ANTHRANILATE ISOMERASE"/>
    <property type="match status" value="1"/>
</dbReference>
<dbReference type="HAMAP" id="MF_00135">
    <property type="entry name" value="PRAI"/>
    <property type="match status" value="1"/>
</dbReference>
<name>A0A0M2UXN2_9BACT</name>